<organism evidence="2 3">
    <name type="scientific">Molorchus minor</name>
    <dbReference type="NCBI Taxonomy" id="1323400"/>
    <lineage>
        <taxon>Eukaryota</taxon>
        <taxon>Metazoa</taxon>
        <taxon>Ecdysozoa</taxon>
        <taxon>Arthropoda</taxon>
        <taxon>Hexapoda</taxon>
        <taxon>Insecta</taxon>
        <taxon>Pterygota</taxon>
        <taxon>Neoptera</taxon>
        <taxon>Endopterygota</taxon>
        <taxon>Coleoptera</taxon>
        <taxon>Polyphaga</taxon>
        <taxon>Cucujiformia</taxon>
        <taxon>Chrysomeloidea</taxon>
        <taxon>Cerambycidae</taxon>
        <taxon>Lamiinae</taxon>
        <taxon>Monochamini</taxon>
        <taxon>Molorchus</taxon>
    </lineage>
</organism>
<accession>A0ABQ9JYG1</accession>
<evidence type="ECO:0000313" key="2">
    <source>
        <dbReference type="EMBL" id="KAJ8982357.1"/>
    </source>
</evidence>
<name>A0ABQ9JYG1_9CUCU</name>
<reference evidence="2" key="1">
    <citation type="journal article" date="2023" name="Insect Mol. Biol.">
        <title>Genome sequencing provides insights into the evolution of gene families encoding plant cell wall-degrading enzymes in longhorned beetles.</title>
        <authorList>
            <person name="Shin N.R."/>
            <person name="Okamura Y."/>
            <person name="Kirsch R."/>
            <person name="Pauchet Y."/>
        </authorList>
    </citation>
    <scope>NUCLEOTIDE SEQUENCE</scope>
    <source>
        <strain evidence="2">MMC_N1</strain>
    </source>
</reference>
<feature type="region of interest" description="Disordered" evidence="1">
    <location>
        <begin position="238"/>
        <end position="290"/>
    </location>
</feature>
<keyword evidence="3" id="KW-1185">Reference proteome</keyword>
<evidence type="ECO:0000313" key="3">
    <source>
        <dbReference type="Proteomes" id="UP001162164"/>
    </source>
</evidence>
<dbReference type="EMBL" id="JAPWTJ010000130">
    <property type="protein sequence ID" value="KAJ8982357.1"/>
    <property type="molecule type" value="Genomic_DNA"/>
</dbReference>
<sequence length="449" mass="51393">MKIYDGVMTKRRKRHSQHFTGEKGMAGGCVISLSPVILLLDLANSTKVYVPRKIVLMMSIWFGLLKSLESRDINFGQPHTFKNYQNKGGVNLCTKMYLRNDKKHRYVCFVKNTKNKKQVQLASLPPTSVAAHQHLLRVYYQVQVWLGYQLDPTDWGWKLVDNTLEPVQTLLPPAPEKLLNTIFCNCKKGCSAKCGCKKVGLFCSLACTNCQGRSCSNVVSLTEEDSFDSNENTSLLTQFTCTQNEDEEEQEEEKRRRRRTRTRTRRTTRPLSQEDKSPADDEEEAGEGVVSLNKVRGTDTFIDMPRTETATTCLLEKPPIDKKVKYLWVRYVIDTKPPHLYGVAENSQARHSFEADYQFKRFTNLLTSEIPATDTSASTKKSGIIRQGHFMDIPRTVKLESDDGCVSFDVKKPLYQRSNKRIIGRRLMEIGNCKDDKMCKVPHEHENEI</sequence>
<dbReference type="Proteomes" id="UP001162164">
    <property type="component" value="Unassembled WGS sequence"/>
</dbReference>
<gene>
    <name evidence="2" type="ORF">NQ317_013108</name>
</gene>
<feature type="compositionally biased region" description="Basic residues" evidence="1">
    <location>
        <begin position="255"/>
        <end position="268"/>
    </location>
</feature>
<protein>
    <submittedName>
        <fullName evidence="2">Uncharacterized protein</fullName>
    </submittedName>
</protein>
<proteinExistence type="predicted"/>
<evidence type="ECO:0000256" key="1">
    <source>
        <dbReference type="SAM" id="MobiDB-lite"/>
    </source>
</evidence>
<comment type="caution">
    <text evidence="2">The sequence shown here is derived from an EMBL/GenBank/DDBJ whole genome shotgun (WGS) entry which is preliminary data.</text>
</comment>